<keyword evidence="2" id="KW-0815">Transposition</keyword>
<dbReference type="GO" id="GO:0005524">
    <property type="term" value="F:ATP binding"/>
    <property type="evidence" value="ECO:0007669"/>
    <property type="project" value="UniProtKB-KW"/>
</dbReference>
<feature type="compositionally biased region" description="Basic and acidic residues" evidence="21">
    <location>
        <begin position="794"/>
        <end position="818"/>
    </location>
</feature>
<keyword evidence="14" id="KW-0229">DNA integration</keyword>
<keyword evidence="18" id="KW-0233">DNA recombination</keyword>
<evidence type="ECO:0000256" key="7">
    <source>
        <dbReference type="ARBA" id="ARBA00022723"/>
    </source>
</evidence>
<accession>A0AAD5YUK3</accession>
<dbReference type="GO" id="GO:0004519">
    <property type="term" value="F:endonuclease activity"/>
    <property type="evidence" value="ECO:0007669"/>
    <property type="project" value="UniProtKB-KW"/>
</dbReference>
<dbReference type="PANTHER" id="PTHR42648">
    <property type="entry name" value="TRANSPOSASE, PUTATIVE-RELATED"/>
    <property type="match status" value="1"/>
</dbReference>
<evidence type="ECO:0000256" key="4">
    <source>
        <dbReference type="ARBA" id="ARBA00022670"/>
    </source>
</evidence>
<evidence type="ECO:0000256" key="8">
    <source>
        <dbReference type="ARBA" id="ARBA00022741"/>
    </source>
</evidence>
<keyword evidence="8" id="KW-0547">Nucleotide-binding</keyword>
<dbReference type="SUPFAM" id="SSF53098">
    <property type="entry name" value="Ribonuclease H-like"/>
    <property type="match status" value="1"/>
</dbReference>
<dbReference type="AlphaFoldDB" id="A0AAD5YUK3"/>
<comment type="catalytic activity">
    <reaction evidence="19">
        <text>DNA(n) + a 2'-deoxyribonucleoside 5'-triphosphate = DNA(n+1) + diphosphate</text>
        <dbReference type="Rhea" id="RHEA:22508"/>
        <dbReference type="Rhea" id="RHEA-COMP:17339"/>
        <dbReference type="Rhea" id="RHEA-COMP:17340"/>
        <dbReference type="ChEBI" id="CHEBI:33019"/>
        <dbReference type="ChEBI" id="CHEBI:61560"/>
        <dbReference type="ChEBI" id="CHEBI:173112"/>
        <dbReference type="EC" id="2.7.7.49"/>
    </reaction>
</comment>
<dbReference type="GO" id="GO:0008233">
    <property type="term" value="F:peptidase activity"/>
    <property type="evidence" value="ECO:0007669"/>
    <property type="project" value="UniProtKB-KW"/>
</dbReference>
<feature type="domain" description="Integrase catalytic" evidence="22">
    <location>
        <begin position="579"/>
        <end position="756"/>
    </location>
</feature>
<keyword evidence="17" id="KW-0917">Virion maturation</keyword>
<keyword evidence="16" id="KW-0239">DNA-directed DNA polymerase</keyword>
<evidence type="ECO:0000313" key="23">
    <source>
        <dbReference type="EMBL" id="KAJ3574507.1"/>
    </source>
</evidence>
<evidence type="ECO:0000256" key="9">
    <source>
        <dbReference type="ARBA" id="ARBA00022759"/>
    </source>
</evidence>
<dbReference type="GO" id="GO:0003723">
    <property type="term" value="F:RNA binding"/>
    <property type="evidence" value="ECO:0007669"/>
    <property type="project" value="UniProtKB-KW"/>
</dbReference>
<keyword evidence="13" id="KW-0694">RNA-binding</keyword>
<protein>
    <recommendedName>
        <fullName evidence="22">Integrase catalytic domain-containing protein</fullName>
    </recommendedName>
</protein>
<dbReference type="InterPro" id="IPR012337">
    <property type="entry name" value="RNaseH-like_sf"/>
</dbReference>
<evidence type="ECO:0000256" key="20">
    <source>
        <dbReference type="ARBA" id="ARBA00049244"/>
    </source>
</evidence>
<keyword evidence="3" id="KW-1188">Viral release from host cell</keyword>
<keyword evidence="15" id="KW-0695">RNA-directed DNA polymerase</keyword>
<evidence type="ECO:0000256" key="13">
    <source>
        <dbReference type="ARBA" id="ARBA00022884"/>
    </source>
</evidence>
<dbReference type="PANTHER" id="PTHR42648:SF11">
    <property type="entry name" value="TRANSPOSON TY4-P GAG-POL POLYPROTEIN"/>
    <property type="match status" value="1"/>
</dbReference>
<evidence type="ECO:0000256" key="14">
    <source>
        <dbReference type="ARBA" id="ARBA00022908"/>
    </source>
</evidence>
<keyword evidence="7" id="KW-0479">Metal-binding</keyword>
<comment type="function">
    <text evidence="1">The aspartyl protease (PR) mediates the proteolytic cleavages of the Gag and Gag-Pol polyproteins after assembly of the VLP.</text>
</comment>
<evidence type="ECO:0000256" key="16">
    <source>
        <dbReference type="ARBA" id="ARBA00022932"/>
    </source>
</evidence>
<name>A0AAD5YUK3_9AGAR</name>
<dbReference type="Proteomes" id="UP001213000">
    <property type="component" value="Unassembled WGS sequence"/>
</dbReference>
<keyword evidence="12" id="KW-0460">Magnesium</keyword>
<dbReference type="GO" id="GO:0005634">
    <property type="term" value="C:nucleus"/>
    <property type="evidence" value="ECO:0007669"/>
    <property type="project" value="UniProtKB-ARBA"/>
</dbReference>
<reference evidence="23" key="1">
    <citation type="submission" date="2022-07" db="EMBL/GenBank/DDBJ databases">
        <title>Genome Sequence of Leucocoprinus birnbaumii.</title>
        <authorList>
            <person name="Buettner E."/>
        </authorList>
    </citation>
    <scope>NUCLEOTIDE SEQUENCE</scope>
    <source>
        <strain evidence="23">VT141</strain>
    </source>
</reference>
<evidence type="ECO:0000259" key="22">
    <source>
        <dbReference type="PROSITE" id="PS50994"/>
    </source>
</evidence>
<evidence type="ECO:0000256" key="11">
    <source>
        <dbReference type="ARBA" id="ARBA00022840"/>
    </source>
</evidence>
<dbReference type="InterPro" id="IPR036397">
    <property type="entry name" value="RNaseH_sf"/>
</dbReference>
<dbReference type="PROSITE" id="PS50994">
    <property type="entry name" value="INTEGRASE"/>
    <property type="match status" value="1"/>
</dbReference>
<keyword evidence="5" id="KW-0548">Nucleotidyltransferase</keyword>
<dbReference type="InterPro" id="IPR039537">
    <property type="entry name" value="Retrotran_Ty1/copia-like"/>
</dbReference>
<dbReference type="InterPro" id="IPR001584">
    <property type="entry name" value="Integrase_cat-core"/>
</dbReference>
<evidence type="ECO:0000256" key="21">
    <source>
        <dbReference type="SAM" id="MobiDB-lite"/>
    </source>
</evidence>
<comment type="catalytic activity">
    <reaction evidence="20">
        <text>DNA(n) + a 2'-deoxyribonucleoside 5'-triphosphate = DNA(n+1) + diphosphate</text>
        <dbReference type="Rhea" id="RHEA:22508"/>
        <dbReference type="Rhea" id="RHEA-COMP:17339"/>
        <dbReference type="Rhea" id="RHEA-COMP:17340"/>
        <dbReference type="ChEBI" id="CHEBI:33019"/>
        <dbReference type="ChEBI" id="CHEBI:61560"/>
        <dbReference type="ChEBI" id="CHEBI:173112"/>
        <dbReference type="EC" id="2.7.7.7"/>
    </reaction>
</comment>
<feature type="region of interest" description="Disordered" evidence="21">
    <location>
        <begin position="769"/>
        <end position="833"/>
    </location>
</feature>
<gene>
    <name evidence="23" type="ORF">NP233_g1723</name>
</gene>
<evidence type="ECO:0000256" key="6">
    <source>
        <dbReference type="ARBA" id="ARBA00022722"/>
    </source>
</evidence>
<keyword evidence="9" id="KW-0255">Endonuclease</keyword>
<dbReference type="Gene3D" id="3.30.420.10">
    <property type="entry name" value="Ribonuclease H-like superfamily/Ribonuclease H"/>
    <property type="match status" value="1"/>
</dbReference>
<dbReference type="GO" id="GO:0015074">
    <property type="term" value="P:DNA integration"/>
    <property type="evidence" value="ECO:0007669"/>
    <property type="project" value="UniProtKB-KW"/>
</dbReference>
<dbReference type="GO" id="GO:0003964">
    <property type="term" value="F:RNA-directed DNA polymerase activity"/>
    <property type="evidence" value="ECO:0007669"/>
    <property type="project" value="UniProtKB-KW"/>
</dbReference>
<keyword evidence="24" id="KW-1185">Reference proteome</keyword>
<evidence type="ECO:0000256" key="19">
    <source>
        <dbReference type="ARBA" id="ARBA00048173"/>
    </source>
</evidence>
<evidence type="ECO:0000313" key="24">
    <source>
        <dbReference type="Proteomes" id="UP001213000"/>
    </source>
</evidence>
<keyword evidence="4" id="KW-0645">Protease</keyword>
<evidence type="ECO:0000256" key="10">
    <source>
        <dbReference type="ARBA" id="ARBA00022801"/>
    </source>
</evidence>
<evidence type="ECO:0000256" key="18">
    <source>
        <dbReference type="ARBA" id="ARBA00023172"/>
    </source>
</evidence>
<dbReference type="GO" id="GO:0032196">
    <property type="term" value="P:transposition"/>
    <property type="evidence" value="ECO:0007669"/>
    <property type="project" value="UniProtKB-KW"/>
</dbReference>
<evidence type="ECO:0000256" key="12">
    <source>
        <dbReference type="ARBA" id="ARBA00022842"/>
    </source>
</evidence>
<evidence type="ECO:0000256" key="1">
    <source>
        <dbReference type="ARBA" id="ARBA00002180"/>
    </source>
</evidence>
<keyword evidence="11" id="KW-0067">ATP-binding</keyword>
<evidence type="ECO:0000256" key="2">
    <source>
        <dbReference type="ARBA" id="ARBA00022578"/>
    </source>
</evidence>
<keyword evidence="6" id="KW-0540">Nuclease</keyword>
<dbReference type="GO" id="GO:0006508">
    <property type="term" value="P:proteolysis"/>
    <property type="evidence" value="ECO:0007669"/>
    <property type="project" value="UniProtKB-KW"/>
</dbReference>
<dbReference type="Pfam" id="PF22936">
    <property type="entry name" value="Pol_BBD"/>
    <property type="match status" value="1"/>
</dbReference>
<comment type="caution">
    <text evidence="23">The sequence shown here is derived from an EMBL/GenBank/DDBJ whole genome shotgun (WGS) entry which is preliminary data.</text>
</comment>
<evidence type="ECO:0000256" key="5">
    <source>
        <dbReference type="ARBA" id="ARBA00022695"/>
    </source>
</evidence>
<dbReference type="InterPro" id="IPR054722">
    <property type="entry name" value="PolX-like_BBD"/>
</dbReference>
<organism evidence="23 24">
    <name type="scientific">Leucocoprinus birnbaumii</name>
    <dbReference type="NCBI Taxonomy" id="56174"/>
    <lineage>
        <taxon>Eukaryota</taxon>
        <taxon>Fungi</taxon>
        <taxon>Dikarya</taxon>
        <taxon>Basidiomycota</taxon>
        <taxon>Agaricomycotina</taxon>
        <taxon>Agaricomycetes</taxon>
        <taxon>Agaricomycetidae</taxon>
        <taxon>Agaricales</taxon>
        <taxon>Agaricineae</taxon>
        <taxon>Agaricaceae</taxon>
        <taxon>Leucocoprinus</taxon>
    </lineage>
</organism>
<dbReference type="GO" id="GO:0046872">
    <property type="term" value="F:metal ion binding"/>
    <property type="evidence" value="ECO:0007669"/>
    <property type="project" value="UniProtKB-KW"/>
</dbReference>
<keyword evidence="10" id="KW-0378">Hydrolase</keyword>
<dbReference type="EMBL" id="JANIEX010000066">
    <property type="protein sequence ID" value="KAJ3574507.1"/>
    <property type="molecule type" value="Genomic_DNA"/>
</dbReference>
<proteinExistence type="predicted"/>
<evidence type="ECO:0000256" key="17">
    <source>
        <dbReference type="ARBA" id="ARBA00023113"/>
    </source>
</evidence>
<sequence length="895" mass="99821">MTCSFRSPRTLLLPPISYLESESVRKSTGCCSGAWVTVEPLIVTAAYFLDTPFAQLWLVNFPSIASSVPTKSTAQDFQSFASRSFSLRSPKTYLSASESMFPQRAESCLHFSVLPTLCHRTNVYSMPFMSSDQRPNLLVVANSSLQPVIGDQPTIALSRSAAGSSVLNAVRDEDPLTYARTQAESAPILQEQETRYKNKGIISDDEDDEEGPIFKEGVLLPKVQKLTKLTVKDQNKKKKKRDRAAHEDLRPDVEDTYLKNVLPIIFDQLWQIYPWTQLLDSAITEVWNPVFDPSHHIDHKSKNTQKKREFNRLRELEAVEGFLKKRTDGSDAEKMALVRLLLGGNNLEEWKKTEKKESNPFIWGTSAEAGWDGHTLEDLYKTPLILRPFSAHLEMASGLSKNGYCFCKKPWAAIVISLQAAQHCLIHTFKTGSFAPPSGKLGQFSAANYDDIKLAVPLPNSANRISRCYHHTLAAQAMKTRQWKDIMALAQEAEELSEVESNSGWSGLKADRASVSDVSEGELVSEMDFGSDFDEVGAVEAAVNEEIVSVSTPTETRVEVFDSGATSHITPFRDLFSTFETIPPRPVRAGDKNAFSAIGRGEVVLDLPNGAASTQLHLTEVLYPPEAGYALVSIGRLEDASFPTTFASGICIKHNARVKVLHSDRGGEYTTNEFQAYLKSRGTETSLAVHDTQQHNGVAERCKRTIVEHTRALLHSSRLPKALWAEAVAQVVWLMNRTGTKAVKGMRPFEALYGRKRLVRLTWQRASKRCPTQRHSSFQPFIPPTDANPTEIAPEIRIDDAKVDEVEDEDKAKDENPQPRRSQRAHTPSAKARDILEGRAITLAEELNWVEVHVLAADIEEAESLEPGSLAEARQRGDWGLWKRAMEDELRLFSG</sequence>
<keyword evidence="16" id="KW-0808">Transferase</keyword>
<evidence type="ECO:0000256" key="3">
    <source>
        <dbReference type="ARBA" id="ARBA00022612"/>
    </source>
</evidence>
<evidence type="ECO:0000256" key="15">
    <source>
        <dbReference type="ARBA" id="ARBA00022918"/>
    </source>
</evidence>
<dbReference type="GO" id="GO:0003887">
    <property type="term" value="F:DNA-directed DNA polymerase activity"/>
    <property type="evidence" value="ECO:0007669"/>
    <property type="project" value="UniProtKB-KW"/>
</dbReference>
<dbReference type="GO" id="GO:0006310">
    <property type="term" value="P:DNA recombination"/>
    <property type="evidence" value="ECO:0007669"/>
    <property type="project" value="UniProtKB-KW"/>
</dbReference>